<keyword evidence="3" id="KW-1185">Reference proteome</keyword>
<gene>
    <name evidence="2" type="ORF">Acy02nite_26980</name>
</gene>
<evidence type="ECO:0000313" key="3">
    <source>
        <dbReference type="Proteomes" id="UP000619479"/>
    </source>
</evidence>
<sequence>MAAGPADQGRDTHQDHDEHSDEDHDGRAEMFAPPGPARLEQHIRHLDATTAQQRFSQTPVNRPNVRTAAGETISSSVKGVKGGMGYGPYG</sequence>
<feature type="compositionally biased region" description="Polar residues" evidence="1">
    <location>
        <begin position="49"/>
        <end position="61"/>
    </location>
</feature>
<protein>
    <submittedName>
        <fullName evidence="2">Uncharacterized protein</fullName>
    </submittedName>
</protein>
<comment type="caution">
    <text evidence="2">The sequence shown here is derived from an EMBL/GenBank/DDBJ whole genome shotgun (WGS) entry which is preliminary data.</text>
</comment>
<evidence type="ECO:0000256" key="1">
    <source>
        <dbReference type="SAM" id="MobiDB-lite"/>
    </source>
</evidence>
<feature type="region of interest" description="Disordered" evidence="1">
    <location>
        <begin position="1"/>
        <end position="90"/>
    </location>
</feature>
<proteinExistence type="predicted"/>
<organism evidence="2 3">
    <name type="scientific">Actinoplanes cyaneus</name>
    <dbReference type="NCBI Taxonomy" id="52696"/>
    <lineage>
        <taxon>Bacteria</taxon>
        <taxon>Bacillati</taxon>
        <taxon>Actinomycetota</taxon>
        <taxon>Actinomycetes</taxon>
        <taxon>Micromonosporales</taxon>
        <taxon>Micromonosporaceae</taxon>
        <taxon>Actinoplanes</taxon>
    </lineage>
</organism>
<feature type="compositionally biased region" description="Gly residues" evidence="1">
    <location>
        <begin position="80"/>
        <end position="90"/>
    </location>
</feature>
<dbReference type="EMBL" id="BOMH01000018">
    <property type="protein sequence ID" value="GID64817.1"/>
    <property type="molecule type" value="Genomic_DNA"/>
</dbReference>
<dbReference type="Proteomes" id="UP000619479">
    <property type="component" value="Unassembled WGS sequence"/>
</dbReference>
<reference evidence="2" key="1">
    <citation type="submission" date="2021-01" db="EMBL/GenBank/DDBJ databases">
        <title>Whole genome shotgun sequence of Actinoplanes cyaneus NBRC 14990.</title>
        <authorList>
            <person name="Komaki H."/>
            <person name="Tamura T."/>
        </authorList>
    </citation>
    <scope>NUCLEOTIDE SEQUENCE</scope>
    <source>
        <strain evidence="2">NBRC 14990</strain>
    </source>
</reference>
<name>A0A919II68_9ACTN</name>
<evidence type="ECO:0000313" key="2">
    <source>
        <dbReference type="EMBL" id="GID64817.1"/>
    </source>
</evidence>
<feature type="compositionally biased region" description="Basic and acidic residues" evidence="1">
    <location>
        <begin position="8"/>
        <end position="28"/>
    </location>
</feature>
<accession>A0A919II68</accession>
<dbReference type="AlphaFoldDB" id="A0A919II68"/>